<dbReference type="CDD" id="cd01823">
    <property type="entry name" value="SEST_like"/>
    <property type="match status" value="1"/>
</dbReference>
<dbReference type="Gene3D" id="3.40.50.1110">
    <property type="entry name" value="SGNH hydrolase"/>
    <property type="match status" value="1"/>
</dbReference>
<feature type="disulfide bond" evidence="2">
    <location>
        <begin position="142"/>
        <end position="154"/>
    </location>
</feature>
<dbReference type="GO" id="GO:0019433">
    <property type="term" value="P:triglyceride catabolic process"/>
    <property type="evidence" value="ECO:0007669"/>
    <property type="project" value="TreeGrafter"/>
</dbReference>
<dbReference type="PANTHER" id="PTHR37981">
    <property type="entry name" value="LIPASE 2"/>
    <property type="match status" value="1"/>
</dbReference>
<dbReference type="EMBL" id="VBUT01000006">
    <property type="protein sequence ID" value="TLF76779.1"/>
    <property type="molecule type" value="Genomic_DNA"/>
</dbReference>
<dbReference type="Pfam" id="PF13472">
    <property type="entry name" value="Lipase_GDSL_2"/>
    <property type="match status" value="1"/>
</dbReference>
<feature type="disulfide bond" evidence="2">
    <location>
        <begin position="63"/>
        <end position="88"/>
    </location>
</feature>
<feature type="signal peptide" evidence="3">
    <location>
        <begin position="1"/>
        <end position="29"/>
    </location>
</feature>
<dbReference type="SUPFAM" id="SSF52266">
    <property type="entry name" value="SGNH hydrolase"/>
    <property type="match status" value="1"/>
</dbReference>
<keyword evidence="3" id="KW-0732">Signal</keyword>
<dbReference type="GO" id="GO:0004806">
    <property type="term" value="F:triacylglycerol lipase activity"/>
    <property type="evidence" value="ECO:0007669"/>
    <property type="project" value="TreeGrafter"/>
</dbReference>
<feature type="active site" evidence="1">
    <location>
        <position position="279"/>
    </location>
</feature>
<dbReference type="InterPro" id="IPR013830">
    <property type="entry name" value="SGNH_hydro"/>
</dbReference>
<evidence type="ECO:0000313" key="5">
    <source>
        <dbReference type="EMBL" id="TLF76779.1"/>
    </source>
</evidence>
<dbReference type="Proteomes" id="UP000306378">
    <property type="component" value="Unassembled WGS sequence"/>
</dbReference>
<feature type="domain" description="SGNH hydrolase-type esterase" evidence="4">
    <location>
        <begin position="41"/>
        <end position="286"/>
    </location>
</feature>
<name>A0A5R8NM65_9NOCA</name>
<feature type="disulfide bond" evidence="2">
    <location>
        <begin position="207"/>
        <end position="256"/>
    </location>
</feature>
<evidence type="ECO:0000256" key="3">
    <source>
        <dbReference type="SAM" id="SignalP"/>
    </source>
</evidence>
<dbReference type="AlphaFoldDB" id="A0A5R8NM65"/>
<protein>
    <submittedName>
        <fullName evidence="5">SGNH/GDSL hydrolase family protein</fullName>
    </submittedName>
</protein>
<evidence type="ECO:0000259" key="4">
    <source>
        <dbReference type="Pfam" id="PF13472"/>
    </source>
</evidence>
<accession>A0A5R8NM65</accession>
<comment type="caution">
    <text evidence="5">The sequence shown here is derived from an EMBL/GenBank/DDBJ whole genome shotgun (WGS) entry which is preliminary data.</text>
</comment>
<organism evidence="5 6">
    <name type="scientific">Nocardia cyriacigeorgica</name>
    <dbReference type="NCBI Taxonomy" id="135487"/>
    <lineage>
        <taxon>Bacteria</taxon>
        <taxon>Bacillati</taxon>
        <taxon>Actinomycetota</taxon>
        <taxon>Actinomycetes</taxon>
        <taxon>Mycobacteriales</taxon>
        <taxon>Nocardiaceae</taxon>
        <taxon>Nocardia</taxon>
    </lineage>
</organism>
<dbReference type="InterPro" id="IPR037460">
    <property type="entry name" value="SEST-like"/>
</dbReference>
<evidence type="ECO:0000256" key="2">
    <source>
        <dbReference type="PIRSR" id="PIRSR637460-2"/>
    </source>
</evidence>
<reference evidence="5 6" key="1">
    <citation type="submission" date="2019-05" db="EMBL/GenBank/DDBJ databases">
        <title>Genomes sequences of two Nocardia cyriacigeorgica environmental isolates, type strains Nocardia asteroides ATCC 19247 and Nocardia cyriacigeorgica DSM 44484.</title>
        <authorList>
            <person name="Vautrin F."/>
            <person name="Bergeron E."/>
            <person name="Dubost A."/>
            <person name="Abrouk D."/>
            <person name="Rodriguez Nava V."/>
            <person name="Pujic P."/>
        </authorList>
    </citation>
    <scope>NUCLEOTIDE SEQUENCE [LARGE SCALE GENOMIC DNA]</scope>
    <source>
        <strain evidence="5 6">EML 446</strain>
    </source>
</reference>
<feature type="active site" description="Nucleophile" evidence="1">
    <location>
        <position position="45"/>
    </location>
</feature>
<evidence type="ECO:0000256" key="1">
    <source>
        <dbReference type="PIRSR" id="PIRSR637460-1"/>
    </source>
</evidence>
<keyword evidence="5" id="KW-0378">Hydrolase</keyword>
<dbReference type="RefSeq" id="WP_138448950.1">
    <property type="nucleotide sequence ID" value="NZ_VBUT01000006.1"/>
</dbReference>
<gene>
    <name evidence="5" type="ORF">FEK34_18005</name>
</gene>
<proteinExistence type="predicted"/>
<evidence type="ECO:0000313" key="6">
    <source>
        <dbReference type="Proteomes" id="UP000306378"/>
    </source>
</evidence>
<keyword evidence="2" id="KW-1015">Disulfide bond</keyword>
<feature type="chain" id="PRO_5024389880" evidence="3">
    <location>
        <begin position="30"/>
        <end position="298"/>
    </location>
</feature>
<sequence>MARSSLPRYSFALAASACLAVLTPVVAHAQPDAGANPVYVALGDSFSAGFAILPLSPDSSGICGRSAVNYPSLVAEALDAARFTDVTCGGAVSADLAAAQPDPAGLGPDHAAQYDAITPDTTLVTVGIGGNDIGLVQLAASCINPLPQPAGTSCAATNTAGGRDLISENIAAFAPTYGTVIEEIRRRAPRAQIVLVGYPIGIRPGGCPGVQPIWPQDATYLQAKLDELNAAMADEAAEHDATFVSLDASTQGHDSCAGPEQRWMVGAIPTGIDSITPLHPSAAGHANTARQVVAAVAG</sequence>
<dbReference type="PANTHER" id="PTHR37981:SF1">
    <property type="entry name" value="SGNH HYDROLASE-TYPE ESTERASE DOMAIN-CONTAINING PROTEIN"/>
    <property type="match status" value="1"/>
</dbReference>
<dbReference type="InterPro" id="IPR036514">
    <property type="entry name" value="SGNH_hydro_sf"/>
</dbReference>